<gene>
    <name evidence="1" type="ORF">QG404_07390</name>
</gene>
<dbReference type="EMBL" id="CP123759">
    <property type="protein sequence ID" value="WGO84677.1"/>
    <property type="molecule type" value="Genomic_DNA"/>
</dbReference>
<organism evidence="1 2">
    <name type="scientific">Arsenophonus apicola</name>
    <dbReference type="NCBI Taxonomy" id="2879119"/>
    <lineage>
        <taxon>Bacteria</taxon>
        <taxon>Pseudomonadati</taxon>
        <taxon>Pseudomonadota</taxon>
        <taxon>Gammaproteobacteria</taxon>
        <taxon>Enterobacterales</taxon>
        <taxon>Morganellaceae</taxon>
        <taxon>Arsenophonus</taxon>
    </lineage>
</organism>
<dbReference type="RefSeq" id="WP_280939634.1">
    <property type="nucleotide sequence ID" value="NZ_CP123759.1"/>
</dbReference>
<evidence type="ECO:0000313" key="2">
    <source>
        <dbReference type="Proteomes" id="UP001231859"/>
    </source>
</evidence>
<evidence type="ECO:0000313" key="1">
    <source>
        <dbReference type="EMBL" id="WGO84677.1"/>
    </source>
</evidence>
<keyword evidence="2" id="KW-1185">Reference proteome</keyword>
<sequence length="134" mass="15543">MTRGIRNHNPGNINYLPANQWQGQLPINKAIEPRFCRFISPEYGIRALIKLLQTYHNKGYNTVNKMINRWAPPNENGTQNYINYVATRLNMAPNDKLNPFDKNTAFILAKAIIQYENGAQPYDNAVFERAYRLL</sequence>
<accession>A0ABY8P5A8</accession>
<proteinExistence type="predicted"/>
<dbReference type="Proteomes" id="UP001231859">
    <property type="component" value="Chromosome"/>
</dbReference>
<name>A0ABY8P5A8_9GAMM</name>
<reference evidence="1 2" key="1">
    <citation type="submission" date="2023-04" db="EMBL/GenBank/DDBJ databases">
        <title>Genome dynamics across the evolutionary transition to endosymbiosis.</title>
        <authorList>
            <person name="Siozios S."/>
            <person name="Nadal-Jimenez P."/>
            <person name="Azagi T."/>
            <person name="Sprong H."/>
            <person name="Frost C.L."/>
            <person name="Parratt S.R."/>
            <person name="Taylor G."/>
            <person name="Brettell L."/>
            <person name="Lew K.C."/>
            <person name="Croft L."/>
            <person name="King K.C."/>
            <person name="Brockhurst M.A."/>
            <person name="Hypsa V."/>
            <person name="Novakova E."/>
            <person name="Darby A.C."/>
            <person name="Hurst G.D.D."/>
        </authorList>
    </citation>
    <scope>NUCLEOTIDE SEQUENCE [LARGE SCALE GENOMIC DNA]</scope>
    <source>
        <strain evidence="2">aApi_AU</strain>
    </source>
</reference>
<protein>
    <submittedName>
        <fullName evidence="1">Structural protein</fullName>
    </submittedName>
</protein>